<organism evidence="5">
    <name type="scientific">Acinetobacter baumannii</name>
    <dbReference type="NCBI Taxonomy" id="470"/>
    <lineage>
        <taxon>Bacteria</taxon>
        <taxon>Pseudomonadati</taxon>
        <taxon>Pseudomonadota</taxon>
        <taxon>Gammaproteobacteria</taxon>
        <taxon>Moraxellales</taxon>
        <taxon>Moraxellaceae</taxon>
        <taxon>Acinetobacter</taxon>
        <taxon>Acinetobacter calcoaceticus/baumannii complex</taxon>
    </lineage>
</organism>
<dbReference type="PANTHER" id="PTHR43685:SF5">
    <property type="entry name" value="GLYCOSYLTRANSFERASE EPSE-RELATED"/>
    <property type="match status" value="1"/>
</dbReference>
<gene>
    <name evidence="5" type="primary">gtr151</name>
</gene>
<dbReference type="AlphaFoldDB" id="V5RBJ1"/>
<accession>V5RBJ1</accession>
<feature type="domain" description="Glycosyltransferase 2-like" evidence="4">
    <location>
        <begin position="8"/>
        <end position="142"/>
    </location>
</feature>
<dbReference type="EMBL" id="KC526914">
    <property type="protein sequence ID" value="AHB32714.1"/>
    <property type="molecule type" value="Genomic_DNA"/>
</dbReference>
<keyword evidence="2" id="KW-0328">Glycosyltransferase</keyword>
<evidence type="ECO:0000259" key="4">
    <source>
        <dbReference type="Pfam" id="PF00535"/>
    </source>
</evidence>
<dbReference type="RefSeq" id="WP_163049472.1">
    <property type="nucleotide sequence ID" value="NZ_JAAGSZ010000021.1"/>
</dbReference>
<evidence type="ECO:0000313" key="6">
    <source>
        <dbReference type="EMBL" id="AHB32714.1"/>
    </source>
</evidence>
<comment type="similarity">
    <text evidence="1">Belongs to the glycosyltransferase 2 family.</text>
</comment>
<keyword evidence="3" id="KW-0808">Transferase</keyword>
<dbReference type="GO" id="GO:0016757">
    <property type="term" value="F:glycosyltransferase activity"/>
    <property type="evidence" value="ECO:0007669"/>
    <property type="project" value="UniProtKB-KW"/>
</dbReference>
<dbReference type="SUPFAM" id="SSF53448">
    <property type="entry name" value="Nucleotide-diphospho-sugar transferases"/>
    <property type="match status" value="1"/>
</dbReference>
<evidence type="ECO:0000313" key="5">
    <source>
        <dbReference type="EMBL" id="AHB32636.1"/>
    </source>
</evidence>
<name>V5RBJ1_ACIBA</name>
<reference evidence="5" key="1">
    <citation type="journal article" date="2013" name="PLoS ONE">
        <title>Diversity in the major polysaccharide antigen of Acinetobacter baumannii assessed by DNA sequencing, and development of a molecular serotyping scheme.</title>
        <authorList>
            <person name="Hu D."/>
            <person name="Liu B."/>
            <person name="Dijkshoorn L."/>
            <person name="Wang L."/>
            <person name="Reeves P.R."/>
        </authorList>
    </citation>
    <scope>NUCLEOTIDE SEQUENCE</scope>
    <source>
        <strain evidence="6">LUH3712</strain>
        <strain evidence="5">LUH3714</strain>
    </source>
</reference>
<dbReference type="CDD" id="cd00761">
    <property type="entry name" value="Glyco_tranf_GTA_type"/>
    <property type="match status" value="1"/>
</dbReference>
<dbReference type="Gene3D" id="3.90.550.10">
    <property type="entry name" value="Spore Coat Polysaccharide Biosynthesis Protein SpsA, Chain A"/>
    <property type="match status" value="1"/>
</dbReference>
<evidence type="ECO:0000256" key="1">
    <source>
        <dbReference type="ARBA" id="ARBA00006739"/>
    </source>
</evidence>
<protein>
    <submittedName>
        <fullName evidence="5">Gtr151</fullName>
    </submittedName>
</protein>
<dbReference type="InterPro" id="IPR050834">
    <property type="entry name" value="Glycosyltransf_2"/>
</dbReference>
<dbReference type="InterPro" id="IPR029044">
    <property type="entry name" value="Nucleotide-diphossugar_trans"/>
</dbReference>
<dbReference type="EMBL" id="KC526911">
    <property type="protein sequence ID" value="AHB32636.1"/>
    <property type="molecule type" value="Genomic_DNA"/>
</dbReference>
<dbReference type="InterPro" id="IPR001173">
    <property type="entry name" value="Glyco_trans_2-like"/>
</dbReference>
<dbReference type="PANTHER" id="PTHR43685">
    <property type="entry name" value="GLYCOSYLTRANSFERASE"/>
    <property type="match status" value="1"/>
</dbReference>
<reference evidence="5" key="2">
    <citation type="journal article" date="2017" name="Microbiology">
        <title>The KL24 gene cluster and a genomic island encoding a Wzy polymerase contribute genes needed for synthesis of the K24 capsular polysaccharide by the multiply antibiotic resistant Acinetobacter baumannii isolate RCH51.</title>
        <authorList>
            <person name="Kenyon J.J."/>
            <person name="Kasimova A.A."/>
            <person name="Shneider M.M."/>
            <person name="Shashkov A.S."/>
            <person name="Arbatsky N.P."/>
            <person name="Popova A.V."/>
            <person name="Miroshnikov K.A."/>
            <person name="Hall R.M."/>
            <person name="Knirel Y.A."/>
        </authorList>
    </citation>
    <scope>NUCLEOTIDE SEQUENCE</scope>
    <source>
        <strain evidence="6">LUH3712</strain>
        <strain evidence="5">LUH3714</strain>
    </source>
</reference>
<evidence type="ECO:0000256" key="2">
    <source>
        <dbReference type="ARBA" id="ARBA00022676"/>
    </source>
</evidence>
<evidence type="ECO:0000256" key="3">
    <source>
        <dbReference type="ARBA" id="ARBA00022679"/>
    </source>
</evidence>
<dbReference type="Pfam" id="PF00535">
    <property type="entry name" value="Glycos_transf_2"/>
    <property type="match status" value="1"/>
</dbReference>
<sequence>MSSQNYISVGIPIYNASAYLEDAIKSVLAQSFQNFELILIDDGSTDDSLKIAKSFNDSRIRVYSDGLNKKLPTRLNQIIQMAKYDYIARMDADDLMDVDRLKNQFEYLKNNPNIDLVTTGMYSIGKNNEILGKRIPNNKMMTASEILGGITNLLHASMLARKEWCLRNPYRVDNALAEDYELWLSAAIKNDLKYTVIQEPLYYYREIENVKLDKMIKGYNTQIDVINSYYNGVIDKFEKDDIIKKFELKKKIVKLLDALNLMFILQRRRVQKVSNIDIEKYKTNLYKIYNVGGDNE</sequence>
<proteinExistence type="inferred from homology"/>